<comment type="similarity">
    <text evidence="2">Belongs to the granulin family.</text>
</comment>
<dbReference type="InterPro" id="IPR039036">
    <property type="entry name" value="Granulin_fam"/>
</dbReference>
<feature type="chain" id="PRO_5043608192" description="Granulins domain-containing protein" evidence="5">
    <location>
        <begin position="19"/>
        <end position="145"/>
    </location>
</feature>
<dbReference type="InterPro" id="IPR000118">
    <property type="entry name" value="Granulin"/>
</dbReference>
<proteinExistence type="inferred from homology"/>
<dbReference type="SMART" id="SM00277">
    <property type="entry name" value="GRAN"/>
    <property type="match status" value="2"/>
</dbReference>
<keyword evidence="5" id="KW-0732">Signal</keyword>
<comment type="caution">
    <text evidence="7">The sequence shown here is derived from an EMBL/GenBank/DDBJ whole genome shotgun (WGS) entry which is preliminary data.</text>
</comment>
<evidence type="ECO:0000313" key="7">
    <source>
        <dbReference type="EMBL" id="KAG8197627.1"/>
    </source>
</evidence>
<dbReference type="PANTHER" id="PTHR12274:SF3">
    <property type="entry name" value="PROGRANULIN"/>
    <property type="match status" value="1"/>
</dbReference>
<reference evidence="7 8" key="1">
    <citation type="journal article" date="2022" name="Nat. Ecol. Evol.">
        <title>A masculinizing supergene underlies an exaggerated male reproductive morph in a spider.</title>
        <authorList>
            <person name="Hendrickx F."/>
            <person name="De Corte Z."/>
            <person name="Sonet G."/>
            <person name="Van Belleghem S.M."/>
            <person name="Kostlbacher S."/>
            <person name="Vangestel C."/>
        </authorList>
    </citation>
    <scope>NUCLEOTIDE SEQUENCE [LARGE SCALE GENOMIC DNA]</scope>
    <source>
        <strain evidence="7">W744_W776</strain>
    </source>
</reference>
<organism evidence="7 8">
    <name type="scientific">Oedothorax gibbosus</name>
    <dbReference type="NCBI Taxonomy" id="931172"/>
    <lineage>
        <taxon>Eukaryota</taxon>
        <taxon>Metazoa</taxon>
        <taxon>Ecdysozoa</taxon>
        <taxon>Arthropoda</taxon>
        <taxon>Chelicerata</taxon>
        <taxon>Arachnida</taxon>
        <taxon>Araneae</taxon>
        <taxon>Araneomorphae</taxon>
        <taxon>Entelegynae</taxon>
        <taxon>Araneoidea</taxon>
        <taxon>Linyphiidae</taxon>
        <taxon>Erigoninae</taxon>
        <taxon>Oedothorax</taxon>
    </lineage>
</organism>
<feature type="domain" description="Granulins" evidence="6">
    <location>
        <begin position="50"/>
        <end position="63"/>
    </location>
</feature>
<gene>
    <name evidence="7" type="ORF">JTE90_001557</name>
</gene>
<feature type="signal peptide" evidence="5">
    <location>
        <begin position="1"/>
        <end position="18"/>
    </location>
</feature>
<keyword evidence="8" id="KW-1185">Reference proteome</keyword>
<name>A0AAV6VP74_9ARAC</name>
<evidence type="ECO:0000259" key="6">
    <source>
        <dbReference type="PROSITE" id="PS00799"/>
    </source>
</evidence>
<dbReference type="Proteomes" id="UP000827092">
    <property type="component" value="Unassembled WGS sequence"/>
</dbReference>
<dbReference type="Gene3D" id="2.10.25.160">
    <property type="entry name" value="Granulin"/>
    <property type="match status" value="2"/>
</dbReference>
<dbReference type="GO" id="GO:0005576">
    <property type="term" value="C:extracellular region"/>
    <property type="evidence" value="ECO:0007669"/>
    <property type="project" value="UniProtKB-SubCell"/>
</dbReference>
<dbReference type="InterPro" id="IPR037277">
    <property type="entry name" value="Granulin_sf"/>
</dbReference>
<dbReference type="SUPFAM" id="SSF57277">
    <property type="entry name" value="Granulin repeat"/>
    <property type="match status" value="1"/>
</dbReference>
<evidence type="ECO:0000256" key="2">
    <source>
        <dbReference type="ARBA" id="ARBA00010093"/>
    </source>
</evidence>
<dbReference type="EMBL" id="JAFNEN010000052">
    <property type="protein sequence ID" value="KAG8197627.1"/>
    <property type="molecule type" value="Genomic_DNA"/>
</dbReference>
<dbReference type="PROSITE" id="PS00799">
    <property type="entry name" value="GRANULINS"/>
    <property type="match status" value="1"/>
</dbReference>
<sequence length="145" mass="15536">MFLLYSSVILFLVVSVRSDCPSNFCYKSDTCCTLSSGAYACCPFENAVCCPDKKHCCPSGTTCDDATGKCRTQLGRLTNGTNGLPTNVSANADDCMYCEKDTPCCPLVTGGHACCPFKYGTCCEHSIYCCPGQNKCDLSSGWCKV</sequence>
<evidence type="ECO:0000256" key="3">
    <source>
        <dbReference type="ARBA" id="ARBA00022525"/>
    </source>
</evidence>
<dbReference type="PANTHER" id="PTHR12274">
    <property type="entry name" value="GRANULIN"/>
    <property type="match status" value="1"/>
</dbReference>
<comment type="subcellular location">
    <subcellularLocation>
        <location evidence="1">Secreted</location>
    </subcellularLocation>
</comment>
<dbReference type="Pfam" id="PF00396">
    <property type="entry name" value="Granulin"/>
    <property type="match status" value="2"/>
</dbReference>
<accession>A0AAV6VP74</accession>
<protein>
    <recommendedName>
        <fullName evidence="6">Granulins domain-containing protein</fullName>
    </recommendedName>
</protein>
<evidence type="ECO:0000256" key="4">
    <source>
        <dbReference type="ARBA" id="ARBA00023157"/>
    </source>
</evidence>
<keyword evidence="3" id="KW-0964">Secreted</keyword>
<evidence type="ECO:0000313" key="8">
    <source>
        <dbReference type="Proteomes" id="UP000827092"/>
    </source>
</evidence>
<dbReference type="AlphaFoldDB" id="A0AAV6VP74"/>
<evidence type="ECO:0000256" key="5">
    <source>
        <dbReference type="SAM" id="SignalP"/>
    </source>
</evidence>
<evidence type="ECO:0000256" key="1">
    <source>
        <dbReference type="ARBA" id="ARBA00004613"/>
    </source>
</evidence>
<keyword evidence="4" id="KW-1015">Disulfide bond</keyword>